<evidence type="ECO:0000256" key="7">
    <source>
        <dbReference type="ARBA" id="ARBA00022741"/>
    </source>
</evidence>
<dbReference type="PROSITE" id="PS50927">
    <property type="entry name" value="BULB_LECTIN"/>
    <property type="match status" value="1"/>
</dbReference>
<accession>A0ABC9H2Q3</accession>
<organism evidence="21 22">
    <name type="scientific">Urochloa decumbens</name>
    <dbReference type="NCBI Taxonomy" id="240449"/>
    <lineage>
        <taxon>Eukaryota</taxon>
        <taxon>Viridiplantae</taxon>
        <taxon>Streptophyta</taxon>
        <taxon>Embryophyta</taxon>
        <taxon>Tracheophyta</taxon>
        <taxon>Spermatophyta</taxon>
        <taxon>Magnoliopsida</taxon>
        <taxon>Liliopsida</taxon>
        <taxon>Poales</taxon>
        <taxon>Poaceae</taxon>
        <taxon>PACMAD clade</taxon>
        <taxon>Panicoideae</taxon>
        <taxon>Panicodae</taxon>
        <taxon>Paniceae</taxon>
        <taxon>Melinidinae</taxon>
        <taxon>Urochloa</taxon>
    </lineage>
</organism>
<name>A0ABC9H2Q3_9POAL</name>
<keyword evidence="7 15" id="KW-0547">Nucleotide-binding</keyword>
<evidence type="ECO:0000256" key="13">
    <source>
        <dbReference type="ARBA" id="ARBA00047899"/>
    </source>
</evidence>
<dbReference type="SMART" id="SM00473">
    <property type="entry name" value="PAN_AP"/>
    <property type="match status" value="1"/>
</dbReference>
<evidence type="ECO:0000313" key="22">
    <source>
        <dbReference type="Proteomes" id="UP001497457"/>
    </source>
</evidence>
<feature type="binding site" evidence="16">
    <location>
        <position position="523"/>
    </location>
    <ligand>
        <name>ATP</name>
        <dbReference type="ChEBI" id="CHEBI:30616"/>
    </ligand>
</feature>
<dbReference type="PROSITE" id="PS50948">
    <property type="entry name" value="PAN"/>
    <property type="match status" value="1"/>
</dbReference>
<dbReference type="Gene3D" id="3.30.200.20">
    <property type="entry name" value="Phosphorylase Kinase, domain 1"/>
    <property type="match status" value="1"/>
</dbReference>
<feature type="domain" description="Apple" evidence="20">
    <location>
        <begin position="333"/>
        <end position="418"/>
    </location>
</feature>
<keyword evidence="3 15" id="KW-0723">Serine/threonine-protein kinase</keyword>
<dbReference type="PANTHER" id="PTHR27002:SF1118">
    <property type="entry name" value="NON-SPECIFIC SERINE_THREONINE PROTEIN KINASE"/>
    <property type="match status" value="1"/>
</dbReference>
<proteinExistence type="inferred from homology"/>
<dbReference type="SMART" id="SM00108">
    <property type="entry name" value="B_lectin"/>
    <property type="match status" value="1"/>
</dbReference>
<evidence type="ECO:0000256" key="10">
    <source>
        <dbReference type="ARBA" id="ARBA00023157"/>
    </source>
</evidence>
<evidence type="ECO:0000256" key="11">
    <source>
        <dbReference type="ARBA" id="ARBA00023170"/>
    </source>
</evidence>
<evidence type="ECO:0000256" key="4">
    <source>
        <dbReference type="ARBA" id="ARBA00022536"/>
    </source>
</evidence>
<dbReference type="AlphaFoldDB" id="A0ABC9H2Q3"/>
<evidence type="ECO:0000256" key="14">
    <source>
        <dbReference type="ARBA" id="ARBA00048679"/>
    </source>
</evidence>
<dbReference type="CDD" id="cd14066">
    <property type="entry name" value="STKc_IRAK"/>
    <property type="match status" value="1"/>
</dbReference>
<dbReference type="GO" id="GO:0051707">
    <property type="term" value="P:response to other organism"/>
    <property type="evidence" value="ECO:0007669"/>
    <property type="project" value="UniProtKB-ARBA"/>
</dbReference>
<comment type="subcellular location">
    <subcellularLocation>
        <location evidence="1">Cell membrane</location>
        <topology evidence="1">Single-pass type I membrane protein</topology>
    </subcellularLocation>
</comment>
<dbReference type="GO" id="GO:0005886">
    <property type="term" value="C:plasma membrane"/>
    <property type="evidence" value="ECO:0007669"/>
    <property type="project" value="UniProtKB-SubCell"/>
</dbReference>
<evidence type="ECO:0000256" key="2">
    <source>
        <dbReference type="ARBA" id="ARBA00022475"/>
    </source>
</evidence>
<dbReference type="Proteomes" id="UP001497457">
    <property type="component" value="Unassembled WGS sequence"/>
</dbReference>
<keyword evidence="4" id="KW-0245">EGF-like domain</keyword>
<evidence type="ECO:0000313" key="21">
    <source>
        <dbReference type="EMBL" id="CAM0148069.1"/>
    </source>
</evidence>
<dbReference type="FunFam" id="1.10.510.10:FF:000060">
    <property type="entry name" value="G-type lectin S-receptor-like serine/threonine-protein kinase"/>
    <property type="match status" value="1"/>
</dbReference>
<dbReference type="SMART" id="SM00220">
    <property type="entry name" value="S_TKc"/>
    <property type="match status" value="1"/>
</dbReference>
<evidence type="ECO:0000256" key="3">
    <source>
        <dbReference type="ARBA" id="ARBA00022527"/>
    </source>
</evidence>
<dbReference type="EC" id="2.7.11.1" evidence="15"/>
<dbReference type="GO" id="GO:0004674">
    <property type="term" value="F:protein serine/threonine kinase activity"/>
    <property type="evidence" value="ECO:0007669"/>
    <property type="project" value="UniProtKB-KW"/>
</dbReference>
<dbReference type="PIRSF" id="PIRSF000641">
    <property type="entry name" value="SRK"/>
    <property type="match status" value="1"/>
</dbReference>
<evidence type="ECO:0000256" key="5">
    <source>
        <dbReference type="ARBA" id="ARBA00022679"/>
    </source>
</evidence>
<keyword evidence="2" id="KW-0472">Membrane</keyword>
<dbReference type="InterPro" id="IPR024171">
    <property type="entry name" value="SRK-like_kinase"/>
</dbReference>
<gene>
    <name evidence="21" type="ORF">URODEC1_LOCUS121417</name>
</gene>
<evidence type="ECO:0000256" key="9">
    <source>
        <dbReference type="ARBA" id="ARBA00022840"/>
    </source>
</evidence>
<comment type="catalytic activity">
    <reaction evidence="14 15">
        <text>L-seryl-[protein] + ATP = O-phospho-L-seryl-[protein] + ADP + H(+)</text>
        <dbReference type="Rhea" id="RHEA:17989"/>
        <dbReference type="Rhea" id="RHEA-COMP:9863"/>
        <dbReference type="Rhea" id="RHEA-COMP:11604"/>
        <dbReference type="ChEBI" id="CHEBI:15378"/>
        <dbReference type="ChEBI" id="CHEBI:29999"/>
        <dbReference type="ChEBI" id="CHEBI:30616"/>
        <dbReference type="ChEBI" id="CHEBI:83421"/>
        <dbReference type="ChEBI" id="CHEBI:456216"/>
        <dbReference type="EC" id="2.7.11.1"/>
    </reaction>
</comment>
<keyword evidence="12" id="KW-0325">Glycoprotein</keyword>
<comment type="similarity">
    <text evidence="15">Belongs to the protein kinase superfamily. Ser/Thr protein kinase family.</text>
</comment>
<evidence type="ECO:0000256" key="12">
    <source>
        <dbReference type="ARBA" id="ARBA00023180"/>
    </source>
</evidence>
<dbReference type="Gene3D" id="2.90.10.10">
    <property type="entry name" value="Bulb-type lectin domain"/>
    <property type="match status" value="1"/>
</dbReference>
<keyword evidence="2" id="KW-1003">Cell membrane</keyword>
<dbReference type="InterPro" id="IPR008271">
    <property type="entry name" value="Ser/Thr_kinase_AS"/>
</dbReference>
<dbReference type="PROSITE" id="PS00107">
    <property type="entry name" value="PROTEIN_KINASE_ATP"/>
    <property type="match status" value="1"/>
</dbReference>
<dbReference type="PROSITE" id="PS00108">
    <property type="entry name" value="PROTEIN_KINASE_ST"/>
    <property type="match status" value="1"/>
</dbReference>
<dbReference type="CDD" id="cd00028">
    <property type="entry name" value="B_lectin"/>
    <property type="match status" value="1"/>
</dbReference>
<evidence type="ECO:0000256" key="1">
    <source>
        <dbReference type="ARBA" id="ARBA00004251"/>
    </source>
</evidence>
<dbReference type="InterPro" id="IPR000858">
    <property type="entry name" value="S_locus_glycoprot_dom"/>
</dbReference>
<dbReference type="Pfam" id="PF08276">
    <property type="entry name" value="PAN_2"/>
    <property type="match status" value="1"/>
</dbReference>
<dbReference type="EMBL" id="CAXIPR030001183">
    <property type="protein sequence ID" value="CAM0148069.1"/>
    <property type="molecule type" value="Genomic_DNA"/>
</dbReference>
<keyword evidence="10" id="KW-1015">Disulfide bond</keyword>
<sequence length="811" mass="90530">MDMGMAYIPIFILLFLISGCQSADRLTQEKPLLPGDVLISNGGDFALGFFSPTNSSNSLYIGIWYHSISEQTVVWIANRDNPITTPSSPKLAITNNSELVLSDSKGRTFWTTKNSAIAREAGAFAVIHSTGNFVLRLPKGMDIWQSFDHPTDTILPTMSFLLSYKAQVAGRLVAWKGPGDPSSGDISYSIDPTSNNLQAVIWNGSLPYYRSGVVNDVSVSGFTYHGNALYQTVVITGDKMYDTVTVSTGSPYTRLLLHYTGKMRGLSWNSTTSSWATIAEAPNADCDPYTSCGPFGYCDHTEAIPICRCLDGFELVDRLNFSRGCRRMEVLRCGMNYFTTMPNMKVPDMFLHIRNKSFDQCVAECTRNCSCIAYAYASLSASTTGDTSRCLVWTRDLIDMEKFSFAENLYIRIGRSSVQNKSKLPKILLPTIACLLLFTFTVLVWKCKSRGKQQKKKVQNRMMLEYLGSTDEAGNKNIEFPFVSFNDIIAATDNFSDSNMLGKGGFGKVYKGMLDGTKEVAIKRLSKNSGQGTEEFRNEVVLIAKLQHKNLVKLLGCCIHEDEKLLVYEYLPNKSLDYFLFDCTRKSMLQWPTRFNIIQGVARGIMYLHQDSRLTIIHRDLKASNILLDKEMSPKISDFGMARIFCGDQHQANTNRVVGTYGYMSPEYAMEGAFSVKSDTYSFGVLLLEIVSGLKISSPHLIMDFPNLIVYAWNLWKDGKTEDLVDPSVKENCPSDEISRCIHIALLCAQDSPNCRPLMSSVVLMLESKTTPLPIPLQPVYFAHRDAEHGRGSDDKVLSMNDMSLTALEGR</sequence>
<dbReference type="InterPro" id="IPR011009">
    <property type="entry name" value="Kinase-like_dom_sf"/>
</dbReference>
<dbReference type="InterPro" id="IPR003609">
    <property type="entry name" value="Pan_app"/>
</dbReference>
<dbReference type="Pfam" id="PF00954">
    <property type="entry name" value="S_locus_glycop"/>
    <property type="match status" value="1"/>
</dbReference>
<keyword evidence="8 15" id="KW-0418">Kinase</keyword>
<keyword evidence="9 15" id="KW-0067">ATP-binding</keyword>
<keyword evidence="11" id="KW-0675">Receptor</keyword>
<comment type="catalytic activity">
    <reaction evidence="13 15">
        <text>L-threonyl-[protein] + ATP = O-phospho-L-threonyl-[protein] + ADP + H(+)</text>
        <dbReference type="Rhea" id="RHEA:46608"/>
        <dbReference type="Rhea" id="RHEA-COMP:11060"/>
        <dbReference type="Rhea" id="RHEA-COMP:11605"/>
        <dbReference type="ChEBI" id="CHEBI:15378"/>
        <dbReference type="ChEBI" id="CHEBI:30013"/>
        <dbReference type="ChEBI" id="CHEBI:30616"/>
        <dbReference type="ChEBI" id="CHEBI:61977"/>
        <dbReference type="ChEBI" id="CHEBI:456216"/>
        <dbReference type="EC" id="2.7.11.1"/>
    </reaction>
</comment>
<evidence type="ECO:0000256" key="6">
    <source>
        <dbReference type="ARBA" id="ARBA00022729"/>
    </source>
</evidence>
<dbReference type="PROSITE" id="PS50011">
    <property type="entry name" value="PROTEIN_KINASE_DOM"/>
    <property type="match status" value="1"/>
</dbReference>
<keyword evidence="6 17" id="KW-0732">Signal</keyword>
<dbReference type="FunFam" id="3.30.200.20:FF:000402">
    <property type="entry name" value="Serine/threonine-protein kinase"/>
    <property type="match status" value="1"/>
</dbReference>
<evidence type="ECO:0000256" key="16">
    <source>
        <dbReference type="PROSITE-ProRule" id="PRU10141"/>
    </source>
</evidence>
<dbReference type="InterPro" id="IPR017441">
    <property type="entry name" value="Protein_kinase_ATP_BS"/>
</dbReference>
<dbReference type="Pfam" id="PF07714">
    <property type="entry name" value="PK_Tyr_Ser-Thr"/>
    <property type="match status" value="1"/>
</dbReference>
<feature type="domain" description="Bulb-type lectin" evidence="19">
    <location>
        <begin position="23"/>
        <end position="148"/>
    </location>
</feature>
<dbReference type="InterPro" id="IPR001245">
    <property type="entry name" value="Ser-Thr/Tyr_kinase_cat_dom"/>
</dbReference>
<dbReference type="SUPFAM" id="SSF56112">
    <property type="entry name" value="Protein kinase-like (PK-like)"/>
    <property type="match status" value="1"/>
</dbReference>
<reference evidence="21 22" key="1">
    <citation type="submission" date="2024-10" db="EMBL/GenBank/DDBJ databases">
        <authorList>
            <person name="Ryan C."/>
        </authorList>
    </citation>
    <scope>NUCLEOTIDE SEQUENCE [LARGE SCALE GENOMIC DNA]</scope>
</reference>
<dbReference type="PANTHER" id="PTHR27002">
    <property type="entry name" value="RECEPTOR-LIKE SERINE/THREONINE-PROTEIN KINASE SD1-8"/>
    <property type="match status" value="1"/>
</dbReference>
<feature type="signal peptide" evidence="17">
    <location>
        <begin position="1"/>
        <end position="22"/>
    </location>
</feature>
<dbReference type="Pfam" id="PF01453">
    <property type="entry name" value="B_lectin"/>
    <property type="match status" value="1"/>
</dbReference>
<evidence type="ECO:0000256" key="15">
    <source>
        <dbReference type="PIRNR" id="PIRNR000641"/>
    </source>
</evidence>
<evidence type="ECO:0000259" key="18">
    <source>
        <dbReference type="PROSITE" id="PS50011"/>
    </source>
</evidence>
<dbReference type="GO" id="GO:0005524">
    <property type="term" value="F:ATP binding"/>
    <property type="evidence" value="ECO:0007669"/>
    <property type="project" value="UniProtKB-UniRule"/>
</dbReference>
<keyword evidence="5 15" id="KW-0808">Transferase</keyword>
<dbReference type="FunFam" id="2.90.10.10:FF:000014">
    <property type="entry name" value="Serine/threonine-protein kinase"/>
    <property type="match status" value="1"/>
</dbReference>
<dbReference type="CDD" id="cd01098">
    <property type="entry name" value="PAN_AP_plant"/>
    <property type="match status" value="1"/>
</dbReference>
<feature type="domain" description="Protein kinase" evidence="18">
    <location>
        <begin position="495"/>
        <end position="781"/>
    </location>
</feature>
<dbReference type="InterPro" id="IPR036426">
    <property type="entry name" value="Bulb-type_lectin_dom_sf"/>
</dbReference>
<evidence type="ECO:0000256" key="8">
    <source>
        <dbReference type="ARBA" id="ARBA00022777"/>
    </source>
</evidence>
<evidence type="ECO:0000259" key="19">
    <source>
        <dbReference type="PROSITE" id="PS50927"/>
    </source>
</evidence>
<dbReference type="SUPFAM" id="SSF51110">
    <property type="entry name" value="alpha-D-mannose-specific plant lectins"/>
    <property type="match status" value="1"/>
</dbReference>
<dbReference type="InterPro" id="IPR000719">
    <property type="entry name" value="Prot_kinase_dom"/>
</dbReference>
<keyword evidence="22" id="KW-1185">Reference proteome</keyword>
<protein>
    <recommendedName>
        <fullName evidence="15">Receptor-like serine/threonine-protein kinase</fullName>
        <ecNumber evidence="15">2.7.11.1</ecNumber>
    </recommendedName>
</protein>
<dbReference type="InterPro" id="IPR001480">
    <property type="entry name" value="Bulb-type_lectin_dom"/>
</dbReference>
<dbReference type="Gene3D" id="1.10.510.10">
    <property type="entry name" value="Transferase(Phosphotransferase) domain 1"/>
    <property type="match status" value="1"/>
</dbReference>
<evidence type="ECO:0000256" key="17">
    <source>
        <dbReference type="SAM" id="SignalP"/>
    </source>
</evidence>
<evidence type="ECO:0000259" key="20">
    <source>
        <dbReference type="PROSITE" id="PS50948"/>
    </source>
</evidence>
<feature type="chain" id="PRO_5044868475" description="Receptor-like serine/threonine-protein kinase" evidence="17">
    <location>
        <begin position="23"/>
        <end position="811"/>
    </location>
</feature>
<comment type="caution">
    <text evidence="21">The sequence shown here is derived from an EMBL/GenBank/DDBJ whole genome shotgun (WGS) entry which is preliminary data.</text>
</comment>